<dbReference type="PANTHER" id="PTHR23086">
    <property type="entry name" value="PHOSPHATIDYLINOSITOL-4-PHOSPHATE 5-KINASE"/>
    <property type="match status" value="1"/>
</dbReference>
<dbReference type="Proteomes" id="UP000515908">
    <property type="component" value="Chromosome 03"/>
</dbReference>
<evidence type="ECO:0000313" key="5">
    <source>
        <dbReference type="EMBL" id="CAD2214635.1"/>
    </source>
</evidence>
<evidence type="ECO:0000313" key="6">
    <source>
        <dbReference type="Proteomes" id="UP000515908"/>
    </source>
</evidence>
<sequence length="854" mass="96934">MSDHAVTPISSYERQRRRLKRENHLLRRQILRMQEARRNMAQANAAEKQTAVNTVRVPSSSVGVDSTALQMRIQSLQKQNEREKARRLAGEKELRYEIELLRLALDEAMVHPRAAKKSDDGYSSEVSSTSSHGPSAEVKEEETFYDAEVRRNKLLYEQSVQRYNAETGVPSLEEGHAHPSGSYQLPKDDLLARTASRREQRRQRLQKIDPISIESDMDRADATGSSVSHVPDFTQPSPQHPGSKYPQTGPVLPLHFSPHARKGEEEEEESDPFATTATQEMKSEMPVFNPNQIGVEIKEDEKNRTWYTQKLLALAFLQFFPPARRHTAVLKQKEEEDTNVVVTGVNRVDSDVSSSQGQTTSDRRRTSILGEKEVDTSILSASDSESDRNEESRRGSKVSSPLHKSGDVVKAEGVLDVGPAGNEEGGAFVYRQQNPIALQRAIEESFSLHCRCKGNEPCLQQWRTAETQVYPPFETENSDLNLIHSFMPEEDANNKKPKKKHKSKKNDWRDDEVRIVLHAPVVFSQIRDFLHMDVDNFRLSMEKSVWRQSMSPGKSGTTLYYFGNYVMKTVHESEFQFFIDKYLPAYVQYCERNPHTLLPRFYAVLTLKWLKLGITKRFVLMHNVFATHYYIHRIYDVKGSTVGRTALQPGKAPPRTAFGALLLKDNDLPSQLIICGSYQRAIVLAQFRSDVDFLQRLNIVDYSCMIGVRSRVFSREEGPSQTIFLRRKKNVKGAKESDYSNFNNIIEEHATTLSNLEAGDAVGVGGIDAADGYICIHGCDGGLLSLPIYAPGDDTTAREDVYYLGIIDVLQEYNSVKKLENFAKGFVNDKTQISVIPPKDYAERLYKRLERITI</sequence>
<keyword evidence="1 5" id="KW-0418">Kinase</keyword>
<feature type="region of interest" description="Disordered" evidence="3">
    <location>
        <begin position="169"/>
        <end position="188"/>
    </location>
</feature>
<feature type="compositionally biased region" description="Basic and acidic residues" evidence="3">
    <location>
        <begin position="385"/>
        <end position="394"/>
    </location>
</feature>
<dbReference type="SUPFAM" id="SSF56104">
    <property type="entry name" value="SAICAR synthase-like"/>
    <property type="match status" value="1"/>
</dbReference>
<dbReference type="VEuPathDB" id="TriTrypDB:ADEAN_000208600"/>
<protein>
    <submittedName>
        <fullName evidence="5">Phosphatidylinositol-4-phosphate 5-Kinase, putative</fullName>
    </submittedName>
</protein>
<keyword evidence="1" id="KW-0547">Nucleotide-binding</keyword>
<dbReference type="GO" id="GO:0046854">
    <property type="term" value="P:phosphatidylinositol phosphate biosynthetic process"/>
    <property type="evidence" value="ECO:0007669"/>
    <property type="project" value="TreeGrafter"/>
</dbReference>
<dbReference type="InterPro" id="IPR002498">
    <property type="entry name" value="PInositol-4-P-4/5-kinase_core"/>
</dbReference>
<dbReference type="Gene3D" id="3.30.800.10">
    <property type="entry name" value="Phosphatidylinositol Phosphate Kinase II Beta"/>
    <property type="match status" value="1"/>
</dbReference>
<feature type="region of interest" description="Disordered" evidence="3">
    <location>
        <begin position="197"/>
        <end position="282"/>
    </location>
</feature>
<feature type="coiled-coil region" evidence="2">
    <location>
        <begin position="9"/>
        <end position="93"/>
    </location>
</feature>
<name>A0A7G2C563_9TRYP</name>
<dbReference type="AlphaFoldDB" id="A0A7G2C563"/>
<feature type="region of interest" description="Disordered" evidence="3">
    <location>
        <begin position="341"/>
        <end position="405"/>
    </location>
</feature>
<dbReference type="Gene3D" id="3.30.810.10">
    <property type="entry name" value="2-Layer Sandwich"/>
    <property type="match status" value="1"/>
</dbReference>
<feature type="region of interest" description="Disordered" evidence="3">
    <location>
        <begin position="114"/>
        <end position="143"/>
    </location>
</feature>
<dbReference type="InterPro" id="IPR027483">
    <property type="entry name" value="PInositol-4-P-4/5-kinase_C_sf"/>
</dbReference>
<dbReference type="GO" id="GO:0016308">
    <property type="term" value="F:1-phosphatidylinositol-4-phosphate 5-kinase activity"/>
    <property type="evidence" value="ECO:0007669"/>
    <property type="project" value="TreeGrafter"/>
</dbReference>
<proteinExistence type="predicted"/>
<dbReference type="CDD" id="cd00139">
    <property type="entry name" value="PIPKc"/>
    <property type="match status" value="1"/>
</dbReference>
<dbReference type="PANTHER" id="PTHR23086:SF8">
    <property type="entry name" value="PHOSPHATIDYLINOSITOL 5-PHOSPHATE 4-KINASE, ISOFORM A"/>
    <property type="match status" value="1"/>
</dbReference>
<dbReference type="GO" id="GO:0005524">
    <property type="term" value="F:ATP binding"/>
    <property type="evidence" value="ECO:0007669"/>
    <property type="project" value="UniProtKB-UniRule"/>
</dbReference>
<keyword evidence="6" id="KW-1185">Reference proteome</keyword>
<feature type="compositionally biased region" description="Polar residues" evidence="3">
    <location>
        <begin position="124"/>
        <end position="133"/>
    </location>
</feature>
<evidence type="ECO:0000256" key="1">
    <source>
        <dbReference type="PROSITE-ProRule" id="PRU00781"/>
    </source>
</evidence>
<reference evidence="5 6" key="1">
    <citation type="submission" date="2020-08" db="EMBL/GenBank/DDBJ databases">
        <authorList>
            <person name="Newling K."/>
            <person name="Davey J."/>
            <person name="Forrester S."/>
        </authorList>
    </citation>
    <scope>NUCLEOTIDE SEQUENCE [LARGE SCALE GENOMIC DNA]</scope>
    <source>
        <strain evidence="6">Crithidia deanei Carvalho (ATCC PRA-265)</strain>
    </source>
</reference>
<keyword evidence="1" id="KW-0067">ATP-binding</keyword>
<organism evidence="5 6">
    <name type="scientific">Angomonas deanei</name>
    <dbReference type="NCBI Taxonomy" id="59799"/>
    <lineage>
        <taxon>Eukaryota</taxon>
        <taxon>Discoba</taxon>
        <taxon>Euglenozoa</taxon>
        <taxon>Kinetoplastea</taxon>
        <taxon>Metakinetoplastina</taxon>
        <taxon>Trypanosomatida</taxon>
        <taxon>Trypanosomatidae</taxon>
        <taxon>Strigomonadinae</taxon>
        <taxon>Angomonas</taxon>
    </lineage>
</organism>
<keyword evidence="2" id="KW-0175">Coiled coil</keyword>
<dbReference type="EMBL" id="LR877147">
    <property type="protein sequence ID" value="CAD2214635.1"/>
    <property type="molecule type" value="Genomic_DNA"/>
</dbReference>
<dbReference type="OrthoDB" id="278622at2759"/>
<evidence type="ECO:0000259" key="4">
    <source>
        <dbReference type="PROSITE" id="PS51455"/>
    </source>
</evidence>
<gene>
    <name evidence="5" type="ORF">ADEAN_000208600</name>
</gene>
<dbReference type="Pfam" id="PF01504">
    <property type="entry name" value="PIP5K"/>
    <property type="match status" value="1"/>
</dbReference>
<dbReference type="InterPro" id="IPR023610">
    <property type="entry name" value="PInositol-4/5-P-5/4-kinase"/>
</dbReference>
<feature type="compositionally biased region" description="Polar residues" evidence="3">
    <location>
        <begin position="351"/>
        <end position="360"/>
    </location>
</feature>
<evidence type="ECO:0000256" key="2">
    <source>
        <dbReference type="SAM" id="Coils"/>
    </source>
</evidence>
<accession>A0A7G2C563</accession>
<dbReference type="GO" id="GO:0005886">
    <property type="term" value="C:plasma membrane"/>
    <property type="evidence" value="ECO:0007669"/>
    <property type="project" value="TreeGrafter"/>
</dbReference>
<feature type="compositionally biased region" description="Basic and acidic residues" evidence="3">
    <location>
        <begin position="361"/>
        <end position="375"/>
    </location>
</feature>
<evidence type="ECO:0000256" key="3">
    <source>
        <dbReference type="SAM" id="MobiDB-lite"/>
    </source>
</evidence>
<dbReference type="PROSITE" id="PS51455">
    <property type="entry name" value="PIPK"/>
    <property type="match status" value="1"/>
</dbReference>
<dbReference type="InterPro" id="IPR027484">
    <property type="entry name" value="PInositol-4-P-5-kinase_N"/>
</dbReference>
<feature type="domain" description="PIPK" evidence="4">
    <location>
        <begin position="452"/>
        <end position="853"/>
    </location>
</feature>
<dbReference type="SMART" id="SM00330">
    <property type="entry name" value="PIPKc"/>
    <property type="match status" value="1"/>
</dbReference>
<keyword evidence="1" id="KW-0808">Transferase</keyword>